<organism evidence="1 2">
    <name type="scientific">Trichinella nelsoni</name>
    <dbReference type="NCBI Taxonomy" id="6336"/>
    <lineage>
        <taxon>Eukaryota</taxon>
        <taxon>Metazoa</taxon>
        <taxon>Ecdysozoa</taxon>
        <taxon>Nematoda</taxon>
        <taxon>Enoplea</taxon>
        <taxon>Dorylaimia</taxon>
        <taxon>Trichinellida</taxon>
        <taxon>Trichinellidae</taxon>
        <taxon>Trichinella</taxon>
    </lineage>
</organism>
<reference evidence="1 2" key="1">
    <citation type="submission" date="2015-01" db="EMBL/GenBank/DDBJ databases">
        <title>Evolution of Trichinella species and genotypes.</title>
        <authorList>
            <person name="Korhonen P.K."/>
            <person name="Edoardo P."/>
            <person name="Giuseppe L.R."/>
            <person name="Gasser R.B."/>
        </authorList>
    </citation>
    <scope>NUCLEOTIDE SEQUENCE [LARGE SCALE GENOMIC DNA]</scope>
    <source>
        <strain evidence="1">ISS37</strain>
    </source>
</reference>
<sequence>MVLLYGFSACFASQKSESTNEYERLISLQTLVRNSFYNVQAFQPVSPLRSQ</sequence>
<dbReference type="AlphaFoldDB" id="A0A0V0RCC7"/>
<proteinExistence type="predicted"/>
<accession>A0A0V0RCC7</accession>
<protein>
    <submittedName>
        <fullName evidence="1">Uncharacterized protein</fullName>
    </submittedName>
</protein>
<name>A0A0V0RCC7_9BILA</name>
<evidence type="ECO:0000313" key="2">
    <source>
        <dbReference type="Proteomes" id="UP000054630"/>
    </source>
</evidence>
<keyword evidence="2" id="KW-1185">Reference proteome</keyword>
<comment type="caution">
    <text evidence="1">The sequence shown here is derived from an EMBL/GenBank/DDBJ whole genome shotgun (WGS) entry which is preliminary data.</text>
</comment>
<dbReference type="EMBL" id="JYDL01000697">
    <property type="protein sequence ID" value="KRX12166.1"/>
    <property type="molecule type" value="Genomic_DNA"/>
</dbReference>
<gene>
    <name evidence="1" type="ORF">T07_11931</name>
</gene>
<dbReference type="Proteomes" id="UP000054630">
    <property type="component" value="Unassembled WGS sequence"/>
</dbReference>
<evidence type="ECO:0000313" key="1">
    <source>
        <dbReference type="EMBL" id="KRX12166.1"/>
    </source>
</evidence>